<sequence length="229" mass="24682">MFGMQILAMVLCVSGIGAIVVAITSNEWKVTTRASSVITATWVFQGLWMNCAGNALGSYHCRPHLTIFRVEGFLQACRALMISAVVIGFFGTVLGFLGMKCTKIGGSDQMKSKMACAAGILFILSGLCTLSGCSLYAHKTTTEFFDPSFVSQKYELGTALFVGWSGAAVCLLGGCIFCCSFAAECNRSRPGYSHAKARSLMSLRSREPKAERDPMAQGFSKDFKTNSYV</sequence>
<feature type="transmembrane region" description="Helical" evidence="8">
    <location>
        <begin position="158"/>
        <end position="183"/>
    </location>
</feature>
<dbReference type="PROSITE" id="PS01346">
    <property type="entry name" value="CLAUDIN"/>
    <property type="match status" value="1"/>
</dbReference>
<evidence type="ECO:0000313" key="10">
    <source>
        <dbReference type="Ensembl" id="ENSXETP00000085070"/>
    </source>
</evidence>
<keyword evidence="2 8" id="KW-0796">Tight junction</keyword>
<dbReference type="GO" id="GO:0005886">
    <property type="term" value="C:plasma membrane"/>
    <property type="evidence" value="ECO:0000318"/>
    <property type="project" value="GO_Central"/>
</dbReference>
<feature type="region of interest" description="Disordered" evidence="9">
    <location>
        <begin position="206"/>
        <end position="229"/>
    </location>
</feature>
<keyword evidence="3 8" id="KW-1003">Cell membrane</keyword>
<keyword evidence="11" id="KW-1185">Reference proteome</keyword>
<keyword evidence="7 8" id="KW-0472">Membrane</keyword>
<dbReference type="PRINTS" id="PR01077">
    <property type="entry name" value="CLAUDIN"/>
</dbReference>
<evidence type="ECO:0000313" key="13">
    <source>
        <dbReference type="Xenbase" id="XB-GENE-940691"/>
    </source>
</evidence>
<dbReference type="Ensembl" id="ENSXETT00000076942">
    <property type="protein sequence ID" value="ENSXETP00000085070"/>
    <property type="gene ID" value="ENSXETG00000035018"/>
</dbReference>
<dbReference type="PANTHER" id="PTHR12002">
    <property type="entry name" value="CLAUDIN"/>
    <property type="match status" value="1"/>
</dbReference>
<evidence type="ECO:0000313" key="11">
    <source>
        <dbReference type="Proteomes" id="UP000008143"/>
    </source>
</evidence>
<dbReference type="GO" id="GO:0070830">
    <property type="term" value="P:bicellular tight junction assembly"/>
    <property type="evidence" value="ECO:0000318"/>
    <property type="project" value="GO_Central"/>
</dbReference>
<dbReference type="Gene3D" id="1.20.140.150">
    <property type="match status" value="1"/>
</dbReference>
<evidence type="ECO:0000313" key="12">
    <source>
        <dbReference type="RefSeq" id="XP_004912411.2"/>
    </source>
</evidence>
<accession>A0A6I8RV10</accession>
<dbReference type="GeneID" id="101733407"/>
<feature type="transmembrane region" description="Helical" evidence="8">
    <location>
        <begin position="118"/>
        <end position="138"/>
    </location>
</feature>
<comment type="subcellular location">
    <subcellularLocation>
        <location evidence="8">Cell junction</location>
        <location evidence="8">Tight junction</location>
    </subcellularLocation>
    <subcellularLocation>
        <location evidence="8">Cell membrane</location>
        <topology evidence="8">Multi-pass membrane protein</topology>
    </subcellularLocation>
</comment>
<evidence type="ECO:0000256" key="1">
    <source>
        <dbReference type="ARBA" id="ARBA00008295"/>
    </source>
</evidence>
<evidence type="ECO:0000256" key="3">
    <source>
        <dbReference type="ARBA" id="ARBA00022475"/>
    </source>
</evidence>
<comment type="caution">
    <text evidence="8">Lacks conserved residue(s) required for the propagation of feature annotation.</text>
</comment>
<feature type="transmembrane region" description="Helical" evidence="8">
    <location>
        <begin position="6"/>
        <end position="25"/>
    </location>
</feature>
<dbReference type="Bgee" id="ENSXETG00000035018">
    <property type="expression patterns" value="Expressed in mesonephros and 4 other cell types or tissues"/>
</dbReference>
<feature type="transmembrane region" description="Helical" evidence="8">
    <location>
        <begin position="79"/>
        <end position="97"/>
    </location>
</feature>
<evidence type="ECO:0000256" key="6">
    <source>
        <dbReference type="ARBA" id="ARBA00022989"/>
    </source>
</evidence>
<evidence type="ECO:0000256" key="8">
    <source>
        <dbReference type="RuleBase" id="RU060637"/>
    </source>
</evidence>
<dbReference type="InterPro" id="IPR017974">
    <property type="entry name" value="Claudin_CS"/>
</dbReference>
<reference evidence="10" key="2">
    <citation type="submission" date="2020-05" db="UniProtKB">
        <authorList>
            <consortium name="Ensembl"/>
        </authorList>
    </citation>
    <scope>IDENTIFICATION</scope>
</reference>
<dbReference type="Pfam" id="PF00822">
    <property type="entry name" value="PMP22_Claudin"/>
    <property type="match status" value="1"/>
</dbReference>
<comment type="similarity">
    <text evidence="1 8">Belongs to the claudin family.</text>
</comment>
<evidence type="ECO:0000256" key="9">
    <source>
        <dbReference type="SAM" id="MobiDB-lite"/>
    </source>
</evidence>
<dbReference type="GO" id="GO:0007155">
    <property type="term" value="P:cell adhesion"/>
    <property type="evidence" value="ECO:0000318"/>
    <property type="project" value="GO_Central"/>
</dbReference>
<reference evidence="10" key="1">
    <citation type="journal article" date="2010" name="Science">
        <title>The genome of the Western clawed frog Xenopus tropicalis.</title>
        <authorList>
            <person name="Hellsten U."/>
            <person name="Harland R.M."/>
            <person name="Gilchrist M.J."/>
            <person name="Hendrix D."/>
            <person name="Jurka J."/>
            <person name="Kapitonov V."/>
            <person name="Ovcharenko I."/>
            <person name="Putnam N.H."/>
            <person name="Shu S."/>
            <person name="Taher L."/>
            <person name="Blitz I.L."/>
            <person name="Blumberg B."/>
            <person name="Dichmann D.S."/>
            <person name="Dubchak I."/>
            <person name="Amaya E."/>
            <person name="Detter J.C."/>
            <person name="Fletcher R."/>
            <person name="Gerhard D.S."/>
            <person name="Goodstein D."/>
            <person name="Graves T."/>
            <person name="Grigoriev I.V."/>
            <person name="Grimwood J."/>
            <person name="Kawashima T."/>
            <person name="Lindquist E."/>
            <person name="Lucas S.M."/>
            <person name="Mead P.E."/>
            <person name="Mitros T."/>
            <person name="Ogino H."/>
            <person name="Ohta Y."/>
            <person name="Poliakov A.V."/>
            <person name="Pollet N."/>
            <person name="Robert J."/>
            <person name="Salamov A."/>
            <person name="Sater A.K."/>
            <person name="Schmutz J."/>
            <person name="Terry A."/>
            <person name="Vize P.D."/>
            <person name="Warren W.C."/>
            <person name="Wells D."/>
            <person name="Wills A."/>
            <person name="Wilson R.K."/>
            <person name="Zimmerman L.B."/>
            <person name="Zorn A.M."/>
            <person name="Grainger R."/>
            <person name="Grammer T."/>
            <person name="Khokha M.K."/>
            <person name="Richardson P.M."/>
            <person name="Rokhsar D.S."/>
        </authorList>
    </citation>
    <scope>NUCLEOTIDE SEQUENCE [LARGE SCALE GENOMIC DNA]</scope>
    <source>
        <strain evidence="10">Nigerian</strain>
    </source>
</reference>
<feature type="transmembrane region" description="Helical" evidence="8">
    <location>
        <begin position="37"/>
        <end position="59"/>
    </location>
</feature>
<keyword evidence="4 8" id="KW-0812">Transmembrane</keyword>
<dbReference type="AlphaFoldDB" id="A0A6I8RV10"/>
<dbReference type="OrthoDB" id="9936647at2759"/>
<keyword evidence="5 8" id="KW-0965">Cell junction</keyword>
<comment type="function">
    <text evidence="8">Claudins function as major constituents of the tight junction complexes that regulate the permeability of epithelia.</text>
</comment>
<dbReference type="GO" id="GO:0005198">
    <property type="term" value="F:structural molecule activity"/>
    <property type="evidence" value="ECO:0007669"/>
    <property type="project" value="InterPro"/>
</dbReference>
<evidence type="ECO:0000256" key="7">
    <source>
        <dbReference type="ARBA" id="ARBA00023136"/>
    </source>
</evidence>
<evidence type="ECO:0000256" key="5">
    <source>
        <dbReference type="ARBA" id="ARBA00022949"/>
    </source>
</evidence>
<gene>
    <name evidence="10 12 13" type="primary">cldn10</name>
</gene>
<name>A0A6I8RV10_XENTR</name>
<dbReference type="InterPro" id="IPR006187">
    <property type="entry name" value="Claudin"/>
</dbReference>
<dbReference type="CTD" id="9071"/>
<reference evidence="12" key="3">
    <citation type="submission" date="2025-04" db="UniProtKB">
        <authorList>
            <consortium name="RefSeq"/>
        </authorList>
    </citation>
    <scope>IDENTIFICATION</scope>
    <source>
        <strain evidence="12">Nigerian</strain>
        <tissue evidence="12">Liver and blood</tissue>
    </source>
</reference>
<protein>
    <recommendedName>
        <fullName evidence="8">Claudin</fullName>
    </recommendedName>
</protein>
<dbReference type="Xenbase" id="XB-GENE-940691">
    <property type="gene designation" value="cldn10"/>
</dbReference>
<dbReference type="Proteomes" id="UP000008143">
    <property type="component" value="Chromosome 2"/>
</dbReference>
<dbReference type="GO" id="GO:0005923">
    <property type="term" value="C:bicellular tight junction"/>
    <property type="evidence" value="ECO:0000318"/>
    <property type="project" value="GO_Central"/>
</dbReference>
<dbReference type="OMA" id="CKEFISM"/>
<organism evidence="10">
    <name type="scientific">Xenopus tropicalis</name>
    <name type="common">Western clawed frog</name>
    <name type="synonym">Silurana tropicalis</name>
    <dbReference type="NCBI Taxonomy" id="8364"/>
    <lineage>
        <taxon>Eukaryota</taxon>
        <taxon>Metazoa</taxon>
        <taxon>Chordata</taxon>
        <taxon>Craniata</taxon>
        <taxon>Vertebrata</taxon>
        <taxon>Euteleostomi</taxon>
        <taxon>Amphibia</taxon>
        <taxon>Batrachia</taxon>
        <taxon>Anura</taxon>
        <taxon>Pipoidea</taxon>
        <taxon>Pipidae</taxon>
        <taxon>Xenopodinae</taxon>
        <taxon>Xenopus</taxon>
        <taxon>Silurana</taxon>
    </lineage>
</organism>
<dbReference type="RefSeq" id="XP_004912411.2">
    <property type="nucleotide sequence ID" value="XM_004912354.4"/>
</dbReference>
<evidence type="ECO:0000256" key="4">
    <source>
        <dbReference type="ARBA" id="ARBA00022692"/>
    </source>
</evidence>
<evidence type="ECO:0000256" key="2">
    <source>
        <dbReference type="ARBA" id="ARBA00022427"/>
    </source>
</evidence>
<dbReference type="AGR" id="Xenbase:XB-GENE-940691"/>
<keyword evidence="6 8" id="KW-1133">Transmembrane helix</keyword>
<dbReference type="InterPro" id="IPR004031">
    <property type="entry name" value="PMP22/EMP/MP20/Claudin"/>
</dbReference>
<dbReference type="KEGG" id="xtr:101733407"/>
<dbReference type="GeneTree" id="ENSGT00940000155232"/>
<proteinExistence type="inferred from homology"/>